<protein>
    <submittedName>
        <fullName evidence="1">Uncharacterized protein</fullName>
    </submittedName>
</protein>
<proteinExistence type="predicted"/>
<gene>
    <name evidence="1" type="ORF">CYY_004474</name>
</gene>
<keyword evidence="2" id="KW-1185">Reference proteome</keyword>
<dbReference type="AlphaFoldDB" id="A0A8J4PUK1"/>
<dbReference type="Proteomes" id="UP000695562">
    <property type="component" value="Unassembled WGS sequence"/>
</dbReference>
<comment type="caution">
    <text evidence="1">The sequence shown here is derived from an EMBL/GenBank/DDBJ whole genome shotgun (WGS) entry which is preliminary data.</text>
</comment>
<evidence type="ECO:0000313" key="2">
    <source>
        <dbReference type="Proteomes" id="UP000695562"/>
    </source>
</evidence>
<name>A0A8J4PUK1_9MYCE</name>
<sequence length="179" mass="21074">MNSKDTNLGGTIIQTRGGNRDLNIENLMKADQFIRNFFFNYYLETILYPWSNANSGEIINYRTTYYDSYGHGYGYGRGDLKMTEDLTFPIENFVTFKSSFADDQLFCDFIFYKFKIDLTLLLKQTDNNQIDSILYAFEVQTPENPADEKIIKSFKKILKQIRLSNPKLMKTKEERTPFY</sequence>
<organism evidence="1 2">
    <name type="scientific">Polysphondylium violaceum</name>
    <dbReference type="NCBI Taxonomy" id="133409"/>
    <lineage>
        <taxon>Eukaryota</taxon>
        <taxon>Amoebozoa</taxon>
        <taxon>Evosea</taxon>
        <taxon>Eumycetozoa</taxon>
        <taxon>Dictyostelia</taxon>
        <taxon>Dictyosteliales</taxon>
        <taxon>Dictyosteliaceae</taxon>
        <taxon>Polysphondylium</taxon>
    </lineage>
</organism>
<reference evidence="1" key="1">
    <citation type="submission" date="2020-01" db="EMBL/GenBank/DDBJ databases">
        <title>Development of genomics and gene disruption for Polysphondylium violaceum indicates a role for the polyketide synthase stlB in stalk morphogenesis.</title>
        <authorList>
            <person name="Narita B."/>
            <person name="Kawabe Y."/>
            <person name="Kin K."/>
            <person name="Saito T."/>
            <person name="Gibbs R."/>
            <person name="Kuspa A."/>
            <person name="Muzny D."/>
            <person name="Queller D."/>
            <person name="Richards S."/>
            <person name="Strassman J."/>
            <person name="Sucgang R."/>
            <person name="Worley K."/>
            <person name="Schaap P."/>
        </authorList>
    </citation>
    <scope>NUCLEOTIDE SEQUENCE</scope>
    <source>
        <strain evidence="1">QSvi11</strain>
    </source>
</reference>
<dbReference type="EMBL" id="AJWJ01000158">
    <property type="protein sequence ID" value="KAF2074228.1"/>
    <property type="molecule type" value="Genomic_DNA"/>
</dbReference>
<accession>A0A8J4PUK1</accession>
<evidence type="ECO:0000313" key="1">
    <source>
        <dbReference type="EMBL" id="KAF2074228.1"/>
    </source>
</evidence>